<dbReference type="EMBL" id="JAMZMK010012216">
    <property type="protein sequence ID" value="KAI7724471.1"/>
    <property type="molecule type" value="Genomic_DNA"/>
</dbReference>
<protein>
    <submittedName>
        <fullName evidence="1">Uncharacterized protein</fullName>
    </submittedName>
</protein>
<keyword evidence="2" id="KW-1185">Reference proteome</keyword>
<gene>
    <name evidence="1" type="ORF">M8C21_009259</name>
</gene>
<reference evidence="1" key="1">
    <citation type="submission" date="2022-06" db="EMBL/GenBank/DDBJ databases">
        <title>Uncovering the hologenomic basis of an extraordinary plant invasion.</title>
        <authorList>
            <person name="Bieker V.C."/>
            <person name="Martin M.D."/>
            <person name="Gilbert T."/>
            <person name="Hodgins K."/>
            <person name="Battlay P."/>
            <person name="Petersen B."/>
            <person name="Wilson J."/>
        </authorList>
    </citation>
    <scope>NUCLEOTIDE SEQUENCE</scope>
    <source>
        <strain evidence="1">AA19_3_7</strain>
        <tissue evidence="1">Leaf</tissue>
    </source>
</reference>
<accession>A0AAD5BK13</accession>
<dbReference type="GO" id="GO:0016020">
    <property type="term" value="C:membrane"/>
    <property type="evidence" value="ECO:0007669"/>
    <property type="project" value="TreeGrafter"/>
</dbReference>
<dbReference type="PANTHER" id="PTHR22753">
    <property type="entry name" value="TRANSMEMBRANE PROTEIN 68"/>
    <property type="match status" value="1"/>
</dbReference>
<organism evidence="1 2">
    <name type="scientific">Ambrosia artemisiifolia</name>
    <name type="common">Common ragweed</name>
    <dbReference type="NCBI Taxonomy" id="4212"/>
    <lineage>
        <taxon>Eukaryota</taxon>
        <taxon>Viridiplantae</taxon>
        <taxon>Streptophyta</taxon>
        <taxon>Embryophyta</taxon>
        <taxon>Tracheophyta</taxon>
        <taxon>Spermatophyta</taxon>
        <taxon>Magnoliopsida</taxon>
        <taxon>eudicotyledons</taxon>
        <taxon>Gunneridae</taxon>
        <taxon>Pentapetalae</taxon>
        <taxon>asterids</taxon>
        <taxon>campanulids</taxon>
        <taxon>Asterales</taxon>
        <taxon>Asteraceae</taxon>
        <taxon>Asteroideae</taxon>
        <taxon>Heliantheae alliance</taxon>
        <taxon>Heliantheae</taxon>
        <taxon>Ambrosia</taxon>
    </lineage>
</organism>
<name>A0AAD5BK13_AMBAR</name>
<dbReference type="Proteomes" id="UP001206925">
    <property type="component" value="Unassembled WGS sequence"/>
</dbReference>
<proteinExistence type="predicted"/>
<evidence type="ECO:0000313" key="1">
    <source>
        <dbReference type="EMBL" id="KAI7724471.1"/>
    </source>
</evidence>
<dbReference type="AlphaFoldDB" id="A0AAD5BK13"/>
<dbReference type="PANTHER" id="PTHR22753:SF14">
    <property type="entry name" value="MONOACYLGLYCEROL_DIACYLGLYCEROL O-ACYLTRANSFERASE"/>
    <property type="match status" value="1"/>
</dbReference>
<evidence type="ECO:0000313" key="2">
    <source>
        <dbReference type="Proteomes" id="UP001206925"/>
    </source>
</evidence>
<sequence>MIADYNDQMNIPVLNNHLQELNEKSLLLRQDEEGEVANQQLHLPLVIPKIPGRFYYLFGKPITTKGLEKILNDKENSQALYAQVKRMVETNIAYLIKKRNEDPYRGIVKRALFQAKTNTPWDKVPTFDP</sequence>
<comment type="caution">
    <text evidence="1">The sequence shown here is derived from an EMBL/GenBank/DDBJ whole genome shotgun (WGS) entry which is preliminary data.</text>
</comment>